<sequence>MWCRKSSTSHHFISLVRITSKSGDGYLQLLLPAIYWLMTTQFYNHFLILTILTFMLERLLYFILKHTLCRRRPPQVIPDFKSIIEASDQFSFPSGHTMAAFTLAGLFTFYFGVIALPLYIWAIAVAISRVILGVHFPTDILAGALIGTILVYIMVAL</sequence>
<dbReference type="eggNOG" id="COG0671">
    <property type="taxonomic scope" value="Bacteria"/>
</dbReference>
<evidence type="ECO:0000256" key="8">
    <source>
        <dbReference type="ARBA" id="ARBA00032707"/>
    </source>
</evidence>
<dbReference type="HOGENOM" id="CLU_072573_10_2_6"/>
<evidence type="ECO:0000256" key="3">
    <source>
        <dbReference type="ARBA" id="ARBA00022475"/>
    </source>
</evidence>
<dbReference type="EC" id="3.6.1.27" evidence="2"/>
<keyword evidence="3" id="KW-1003">Cell membrane</keyword>
<dbReference type="Gene3D" id="1.20.144.10">
    <property type="entry name" value="Phosphatidic acid phosphatase type 2/haloperoxidase"/>
    <property type="match status" value="1"/>
</dbReference>
<keyword evidence="4 10" id="KW-0812">Transmembrane</keyword>
<organism evidence="12 13">
    <name type="scientific">Psychromonas ingrahamii (strain DSM 17664 / CCUG 51855 / 37)</name>
    <dbReference type="NCBI Taxonomy" id="357804"/>
    <lineage>
        <taxon>Bacteria</taxon>
        <taxon>Pseudomonadati</taxon>
        <taxon>Pseudomonadota</taxon>
        <taxon>Gammaproteobacteria</taxon>
        <taxon>Alteromonadales</taxon>
        <taxon>Psychromonadaceae</taxon>
        <taxon>Psychromonas</taxon>
    </lineage>
</organism>
<evidence type="ECO:0000256" key="10">
    <source>
        <dbReference type="SAM" id="Phobius"/>
    </source>
</evidence>
<gene>
    <name evidence="12" type="ordered locus">Ping_1491</name>
</gene>
<feature type="transmembrane region" description="Helical" evidence="10">
    <location>
        <begin position="130"/>
        <end position="155"/>
    </location>
</feature>
<dbReference type="KEGG" id="pin:Ping_1491"/>
<dbReference type="CDD" id="cd01610">
    <property type="entry name" value="PAP2_like"/>
    <property type="match status" value="1"/>
</dbReference>
<dbReference type="SUPFAM" id="SSF48317">
    <property type="entry name" value="Acid phosphatase/Vanadium-dependent haloperoxidase"/>
    <property type="match status" value="1"/>
</dbReference>
<dbReference type="PANTHER" id="PTHR14969:SF62">
    <property type="entry name" value="DECAPRENYLPHOSPHORYL-5-PHOSPHORIBOSE PHOSPHATASE RV3807C-RELATED"/>
    <property type="match status" value="1"/>
</dbReference>
<dbReference type="GO" id="GO:0005886">
    <property type="term" value="C:plasma membrane"/>
    <property type="evidence" value="ECO:0007669"/>
    <property type="project" value="UniProtKB-SubCell"/>
</dbReference>
<comment type="catalytic activity">
    <reaction evidence="9">
        <text>di-trans,octa-cis-undecaprenyl diphosphate + H2O = di-trans,octa-cis-undecaprenyl phosphate + phosphate + H(+)</text>
        <dbReference type="Rhea" id="RHEA:28094"/>
        <dbReference type="ChEBI" id="CHEBI:15377"/>
        <dbReference type="ChEBI" id="CHEBI:15378"/>
        <dbReference type="ChEBI" id="CHEBI:43474"/>
        <dbReference type="ChEBI" id="CHEBI:58405"/>
        <dbReference type="ChEBI" id="CHEBI:60392"/>
        <dbReference type="EC" id="3.6.1.27"/>
    </reaction>
</comment>
<evidence type="ECO:0000256" key="6">
    <source>
        <dbReference type="ARBA" id="ARBA00022989"/>
    </source>
</evidence>
<dbReference type="SMART" id="SM00014">
    <property type="entry name" value="acidPPc"/>
    <property type="match status" value="1"/>
</dbReference>
<evidence type="ECO:0000259" key="11">
    <source>
        <dbReference type="SMART" id="SM00014"/>
    </source>
</evidence>
<keyword evidence="6 10" id="KW-1133">Transmembrane helix</keyword>
<dbReference type="PANTHER" id="PTHR14969">
    <property type="entry name" value="SPHINGOSINE-1-PHOSPHATE PHOSPHOHYDROLASE"/>
    <property type="match status" value="1"/>
</dbReference>
<dbReference type="GO" id="GO:0050380">
    <property type="term" value="F:undecaprenyl-diphosphatase activity"/>
    <property type="evidence" value="ECO:0007669"/>
    <property type="project" value="UniProtKB-EC"/>
</dbReference>
<accession>A1SUZ1</accession>
<feature type="transmembrane region" description="Helical" evidence="10">
    <location>
        <begin position="99"/>
        <end position="124"/>
    </location>
</feature>
<dbReference type="STRING" id="357804.Ping_1491"/>
<evidence type="ECO:0000256" key="9">
    <source>
        <dbReference type="ARBA" id="ARBA00047594"/>
    </source>
</evidence>
<dbReference type="EMBL" id="CP000510">
    <property type="protein sequence ID" value="ABM03306.1"/>
    <property type="molecule type" value="Genomic_DNA"/>
</dbReference>
<dbReference type="AlphaFoldDB" id="A1SUZ1"/>
<evidence type="ECO:0000256" key="7">
    <source>
        <dbReference type="ARBA" id="ARBA00023136"/>
    </source>
</evidence>
<keyword evidence="5" id="KW-0378">Hydrolase</keyword>
<name>A1SUZ1_PSYIN</name>
<dbReference type="Proteomes" id="UP000000639">
    <property type="component" value="Chromosome"/>
</dbReference>
<evidence type="ECO:0000313" key="13">
    <source>
        <dbReference type="Proteomes" id="UP000000639"/>
    </source>
</evidence>
<dbReference type="Pfam" id="PF01569">
    <property type="entry name" value="PAP2"/>
    <property type="match status" value="1"/>
</dbReference>
<evidence type="ECO:0000256" key="4">
    <source>
        <dbReference type="ARBA" id="ARBA00022692"/>
    </source>
</evidence>
<feature type="transmembrane region" description="Helical" evidence="10">
    <location>
        <begin position="42"/>
        <end position="64"/>
    </location>
</feature>
<feature type="domain" description="Phosphatidic acid phosphatase type 2/haloperoxidase" evidence="11">
    <location>
        <begin position="46"/>
        <end position="155"/>
    </location>
</feature>
<dbReference type="InterPro" id="IPR036938">
    <property type="entry name" value="PAP2/HPO_sf"/>
</dbReference>
<proteinExistence type="predicted"/>
<keyword evidence="7 10" id="KW-0472">Membrane</keyword>
<evidence type="ECO:0000313" key="12">
    <source>
        <dbReference type="EMBL" id="ABM03306.1"/>
    </source>
</evidence>
<comment type="subcellular location">
    <subcellularLocation>
        <location evidence="1">Cell membrane</location>
        <topology evidence="1">Multi-pass membrane protein</topology>
    </subcellularLocation>
</comment>
<evidence type="ECO:0000256" key="1">
    <source>
        <dbReference type="ARBA" id="ARBA00004651"/>
    </source>
</evidence>
<dbReference type="InterPro" id="IPR000326">
    <property type="entry name" value="PAP2/HPO"/>
</dbReference>
<reference evidence="12 13" key="1">
    <citation type="submission" date="2007-01" db="EMBL/GenBank/DDBJ databases">
        <title>Complete sequence of Psychromonas ingrahamii 37.</title>
        <authorList>
            <consortium name="US DOE Joint Genome Institute"/>
            <person name="Copeland A."/>
            <person name="Lucas S."/>
            <person name="Lapidus A."/>
            <person name="Barry K."/>
            <person name="Detter J.C."/>
            <person name="Glavina del Rio T."/>
            <person name="Hammon N."/>
            <person name="Israni S."/>
            <person name="Dalin E."/>
            <person name="Tice H."/>
            <person name="Pitluck S."/>
            <person name="Thompson L.S."/>
            <person name="Brettin T."/>
            <person name="Bruce D."/>
            <person name="Han C."/>
            <person name="Tapia R."/>
            <person name="Schmutz J."/>
            <person name="Larimer F."/>
            <person name="Land M."/>
            <person name="Hauser L."/>
            <person name="Kyrpides N."/>
            <person name="Ivanova N."/>
            <person name="Staley J."/>
            <person name="Richardson P."/>
        </authorList>
    </citation>
    <scope>NUCLEOTIDE SEQUENCE [LARGE SCALE GENOMIC DNA]</scope>
    <source>
        <strain evidence="12 13">37</strain>
    </source>
</reference>
<evidence type="ECO:0000256" key="5">
    <source>
        <dbReference type="ARBA" id="ARBA00022801"/>
    </source>
</evidence>
<protein>
    <recommendedName>
        <fullName evidence="2">undecaprenyl-diphosphate phosphatase</fullName>
        <ecNumber evidence="2">3.6.1.27</ecNumber>
    </recommendedName>
    <alternativeName>
        <fullName evidence="8">Undecaprenyl pyrophosphate phosphatase</fullName>
    </alternativeName>
</protein>
<evidence type="ECO:0000256" key="2">
    <source>
        <dbReference type="ARBA" id="ARBA00012374"/>
    </source>
</evidence>
<keyword evidence="13" id="KW-1185">Reference proteome</keyword>